<dbReference type="FunFam" id="3.40.50.300:FF:002470">
    <property type="entry name" value="ABC transporter, putative"/>
    <property type="match status" value="1"/>
</dbReference>
<evidence type="ECO:0000313" key="9">
    <source>
        <dbReference type="EMBL" id="ATY74507.1"/>
    </source>
</evidence>
<dbReference type="GO" id="GO:0016020">
    <property type="term" value="C:membrane"/>
    <property type="evidence" value="ECO:0007669"/>
    <property type="project" value="UniProtKB-SubCell"/>
</dbReference>
<feature type="domain" description="ABC transporter" evidence="8">
    <location>
        <begin position="1244"/>
        <end position="1475"/>
    </location>
</feature>
<dbReference type="GO" id="GO:0140359">
    <property type="term" value="F:ABC-type transporter activity"/>
    <property type="evidence" value="ECO:0007669"/>
    <property type="project" value="InterPro"/>
</dbReference>
<dbReference type="InterPro" id="IPR056264">
    <property type="entry name" value="R2_ABCA1-4-like"/>
</dbReference>
<dbReference type="GeneID" id="105226157"/>
<feature type="transmembrane region" description="Helical" evidence="7">
    <location>
        <begin position="220"/>
        <end position="244"/>
    </location>
</feature>
<dbReference type="PANTHER" id="PTHR19229">
    <property type="entry name" value="ATP-BINDING CASSETTE TRANSPORTER SUBFAMILY A ABCA"/>
    <property type="match status" value="1"/>
</dbReference>
<reference evidence="10" key="1">
    <citation type="journal article" date="2014" name="BMC Genomics">
        <title>Characterizing the developmental transcriptome of the oriental fruit fly, Bactrocera dorsalis (Diptera: Tephritidae) through comparative genomic analysis with Drosophila melanogaster utilizing modENCODE datasets.</title>
        <authorList>
            <person name="Geib S.M."/>
            <person name="Calla B."/>
            <person name="Hall B."/>
            <person name="Hou S."/>
            <person name="Manoukis N.C."/>
        </authorList>
    </citation>
    <scope>NUCLEOTIDE SEQUENCE</scope>
    <source>
        <strain evidence="10">Punador</strain>
    </source>
</reference>
<feature type="transmembrane region" description="Helical" evidence="7">
    <location>
        <begin position="984"/>
        <end position="1003"/>
    </location>
</feature>
<organism evidence="10">
    <name type="scientific">Bactrocera dorsalis</name>
    <name type="common">Oriental fruit fly</name>
    <name type="synonym">Dacus dorsalis</name>
    <dbReference type="NCBI Taxonomy" id="27457"/>
    <lineage>
        <taxon>Eukaryota</taxon>
        <taxon>Metazoa</taxon>
        <taxon>Ecdysozoa</taxon>
        <taxon>Arthropoda</taxon>
        <taxon>Hexapoda</taxon>
        <taxon>Insecta</taxon>
        <taxon>Pterygota</taxon>
        <taxon>Neoptera</taxon>
        <taxon>Endopterygota</taxon>
        <taxon>Diptera</taxon>
        <taxon>Brachycera</taxon>
        <taxon>Muscomorpha</taxon>
        <taxon>Tephritoidea</taxon>
        <taxon>Tephritidae</taxon>
        <taxon>Bactrocera</taxon>
        <taxon>Bactrocera</taxon>
    </lineage>
</organism>
<reference evidence="9" key="2">
    <citation type="journal article" date="2017" name="Comp. Biochem. Physiol. Part D Genomics Proteomics">
        <title>Genome-wide identification, phylogenetic analysis, and expression profiles of ATP-binding cassette transporter genes in the oriental fruit fly, Bactrocera dorsalis (Hendel) (Diptera: Tephritidae).</title>
        <authorList>
            <person name="Xiao L.F."/>
            <person name="Zhang W."/>
            <person name="Jing T.X."/>
            <person name="Zhang M.Y."/>
            <person name="Miao Z.Q."/>
            <person name="Wei D.D."/>
            <person name="Yuan G.R."/>
            <person name="Wang J.J."/>
        </authorList>
    </citation>
    <scope>NUCLEOTIDE SEQUENCE</scope>
</reference>
<dbReference type="InterPro" id="IPR017871">
    <property type="entry name" value="ABC_transporter-like_CS"/>
</dbReference>
<dbReference type="InterPro" id="IPR027417">
    <property type="entry name" value="P-loop_NTPase"/>
</dbReference>
<dbReference type="GO" id="GO:0005319">
    <property type="term" value="F:lipid transporter activity"/>
    <property type="evidence" value="ECO:0007669"/>
    <property type="project" value="TreeGrafter"/>
</dbReference>
<dbReference type="SMART" id="SM00382">
    <property type="entry name" value="AAA"/>
    <property type="match status" value="2"/>
</dbReference>
<keyword evidence="2 7" id="KW-0812">Transmembrane</keyword>
<protein>
    <submittedName>
        <fullName evidence="10">ATP-binding cassette sub-family A member 3</fullName>
    </submittedName>
    <submittedName>
        <fullName evidence="9">ATP-binding cassette transporter A subfamily member 1</fullName>
    </submittedName>
</protein>
<dbReference type="GO" id="GO:0016887">
    <property type="term" value="F:ATP hydrolysis activity"/>
    <property type="evidence" value="ECO:0007669"/>
    <property type="project" value="InterPro"/>
</dbReference>
<sequence>MRESVRILRIFLWKNWRQIRYSWISLLMIFVGCSGIFIVYLFSTNRLLTTPQTTYEGRLFYDIKTEFPSNDVDRIFYAPNNLRTNILMEEVRQELQYPHTGLRFFGNSSEMILEMERSCKGNCYAVNFLNYPTDASREKLKYSISSTSIRISPKKRYVNDEEVAGIKDDDDYIRSGFMTLQHTIDRMFITLQDSPKAINFDFEIASMPTIAQETIDSQRIIWFGSLYSVIFNVLLLSTFLVPLVEEKQNGIKEFLTIATPMNFLNGVSFFVIRLFMYAVFTVVVLIAGGIYQAFSEIVPVGYIIVLFVFYILSAMSYTYLISVFFHSVFHAKVGGLLMLVAPYILYFSKGEVSTLANIFSTKTFMEGIKNFQIFTNKYREVGPSVLNINITESSFTVISVYCIFIAQCLIYAMLYNYLAYVFPGPGSLQRPYLLPIMSLWRRNKPSTEYTTSKIGTDAIIIQDLHKSFKKPMRIISDGLNIAIKNKQITVLLGHNGVGKTTTLNMIMGSELQDSGKITVCGEHEVGSYRHLIGYCPQKSVFMPYMTCAEHFNFFAQIRGMSKHDAAIITDELLIKLNLQDKEKEFGNCLSGGMKRRLALGIAIAGNTKVVILDEPSSGLDIESRRELWDILLKLRKSKAILITTHHMEEAEVLGDTIAILANGRVHCSGSPLELKRKIGQGYVLKLCISTDQFKDEILQIIQQQMPASKILTVVLPALHISLPYENQSEYSKVLQQLERRQRELGINSISISDASLEDVFLNCLSEIDVVDGIGSDKETPAYTPFESQKSRISWKEQSEAIFYKKFIFIKSQWGNTLLMVLLPMLSLAIALVLMHSMSLVTYEDKLVLNLNSIQRGIILVDGSNTEILNILKTEIEKYDGIQVESLEKRNGENITDFLLNLQYQNLAYFLENYIGVIDLTTERNDNINFNIYFSGNIYHSSVILLNLVDDTVARWKMGESAGIETTYVPIRRYISDVSPTRLEYFAVIMPIGLFFSIFFYIALPFHEHASEFKQLQAIPRTIFWLATFVFDAAQHFVVCILLCLLQYVLMPSELYNLSEQLIIIASIFFYGCSYLPIIYSLANAFRSISTISTYMLFMLIVSAIAPLITSGNIRAMEYNEGKIFILLQLPDFNLNHQLRIINERFLLTRRNELIPIIGLPKVLSVNYFFLESTIIAVIVMVIFVSVLENKYKCEQIKRVFKCYQCRQVTVNNTENVDIEEELMTNEKAVVTDIMNEKNEKHYPLLVYDLYKFFNHKVAVRGLNFIVKKQECFGLLGVNGAGKTSTFQMIAANLTITGGTIKIDGIDIMENESEYRYRFGYCPQTDCLNEFMTAYQTLFYMAKLRGISDSAKAKYEVLYWLEQLDLQKYKDVKVCRYSGGTKRKLNAAIAMIGSPSLVLLDEPTTGVDPESRRFLWKCIKDYQSRGNTVVLTSHSMDECEQLCNRLAIMAGGNFKCSGYVPDLKKRFGGGFTMKVKLKAEETHVVEDITTELCKIFSDSQLRENHAGIVTYFINNVDDLKWSDVFKKTEAFASRKTDLVVDYSLNETTLEDIFLKFESNKRRCIPQLSVSYEITP</sequence>
<feature type="transmembrane region" description="Helical" evidence="7">
    <location>
        <begin position="21"/>
        <end position="42"/>
    </location>
</feature>
<feature type="transmembrane region" description="Helical" evidence="7">
    <location>
        <begin position="1167"/>
        <end position="1187"/>
    </location>
</feature>
<feature type="transmembrane region" description="Helical" evidence="7">
    <location>
        <begin position="328"/>
        <end position="347"/>
    </location>
</feature>
<dbReference type="Gene3D" id="3.40.50.300">
    <property type="entry name" value="P-loop containing nucleotide triphosphate hydrolases"/>
    <property type="match status" value="2"/>
</dbReference>
<keyword evidence="5 7" id="KW-1133">Transmembrane helix</keyword>
<dbReference type="OrthoDB" id="8061355at2759"/>
<evidence type="ECO:0000256" key="7">
    <source>
        <dbReference type="SAM" id="Phobius"/>
    </source>
</evidence>
<name>A0A034VCH6_BACDO</name>
<evidence type="ECO:0000256" key="6">
    <source>
        <dbReference type="ARBA" id="ARBA00023136"/>
    </source>
</evidence>
<evidence type="ECO:0000256" key="4">
    <source>
        <dbReference type="ARBA" id="ARBA00022840"/>
    </source>
</evidence>
<evidence type="ECO:0000256" key="3">
    <source>
        <dbReference type="ARBA" id="ARBA00022741"/>
    </source>
</evidence>
<keyword evidence="6 7" id="KW-0472">Membrane</keyword>
<feature type="transmembrane region" description="Helical" evidence="7">
    <location>
        <begin position="274"/>
        <end position="294"/>
    </location>
</feature>
<keyword evidence="3" id="KW-0547">Nucleotide-binding</keyword>
<dbReference type="PROSITE" id="PS50893">
    <property type="entry name" value="ABC_TRANSPORTER_2"/>
    <property type="match status" value="2"/>
</dbReference>
<evidence type="ECO:0000256" key="5">
    <source>
        <dbReference type="ARBA" id="ARBA00022989"/>
    </source>
</evidence>
<dbReference type="PANTHER" id="PTHR19229:SF250">
    <property type="entry name" value="ABC TRANSPORTER DOMAIN-CONTAINING PROTEIN-RELATED"/>
    <property type="match status" value="1"/>
</dbReference>
<dbReference type="SUPFAM" id="SSF52540">
    <property type="entry name" value="P-loop containing nucleoside triphosphate hydrolases"/>
    <property type="match status" value="2"/>
</dbReference>
<dbReference type="RefSeq" id="XP_011203262.2">
    <property type="nucleotide sequence ID" value="XM_011204960.4"/>
</dbReference>
<accession>A0A034VCH6</accession>
<feature type="transmembrane region" description="Helical" evidence="7">
    <location>
        <begin position="1094"/>
        <end position="1113"/>
    </location>
</feature>
<dbReference type="PROSITE" id="PS51257">
    <property type="entry name" value="PROKAR_LIPOPROTEIN"/>
    <property type="match status" value="1"/>
</dbReference>
<dbReference type="InterPro" id="IPR013525">
    <property type="entry name" value="ABC2_TM"/>
</dbReference>
<keyword evidence="4 10" id="KW-0067">ATP-binding</keyword>
<dbReference type="EMBL" id="GAKP01019719">
    <property type="protein sequence ID" value="JAC39233.1"/>
    <property type="molecule type" value="Transcribed_RNA"/>
</dbReference>
<evidence type="ECO:0000256" key="1">
    <source>
        <dbReference type="ARBA" id="ARBA00004141"/>
    </source>
</evidence>
<reference evidence="9" key="3">
    <citation type="submission" date="2017-03" db="EMBL/GenBank/DDBJ databases">
        <authorList>
            <person name="Afonso C.L."/>
            <person name="Miller P.J."/>
            <person name="Scott M.A."/>
            <person name="Spackman E."/>
            <person name="Goraichik I."/>
            <person name="Dimitrov K.M."/>
            <person name="Suarez D.L."/>
            <person name="Swayne D.E."/>
        </authorList>
    </citation>
    <scope>NUCLEOTIDE SEQUENCE</scope>
</reference>
<dbReference type="InterPro" id="IPR003593">
    <property type="entry name" value="AAA+_ATPase"/>
</dbReference>
<evidence type="ECO:0000313" key="10">
    <source>
        <dbReference type="EMBL" id="JAC39233.1"/>
    </source>
</evidence>
<comment type="subcellular location">
    <subcellularLocation>
        <location evidence="1">Membrane</location>
        <topology evidence="1">Multi-pass membrane protein</topology>
    </subcellularLocation>
</comment>
<feature type="domain" description="ABC transporter" evidence="8">
    <location>
        <begin position="459"/>
        <end position="687"/>
    </location>
</feature>
<dbReference type="Pfam" id="PF00005">
    <property type="entry name" value="ABC_tran"/>
    <property type="match status" value="2"/>
</dbReference>
<dbReference type="PROSITE" id="PS00211">
    <property type="entry name" value="ABC_TRANSPORTER_1"/>
    <property type="match status" value="1"/>
</dbReference>
<dbReference type="CTD" id="34783"/>
<evidence type="ECO:0000259" key="8">
    <source>
        <dbReference type="PROSITE" id="PS50893"/>
    </source>
</evidence>
<dbReference type="InterPro" id="IPR026082">
    <property type="entry name" value="ABCA"/>
</dbReference>
<gene>
    <name evidence="10" type="primary">ABCA3</name>
    <name evidence="9" type="synonym">ABCA1</name>
</gene>
<evidence type="ECO:0000256" key="2">
    <source>
        <dbReference type="ARBA" id="ARBA00022692"/>
    </source>
</evidence>
<feature type="transmembrane region" description="Helical" evidence="7">
    <location>
        <begin position="813"/>
        <end position="834"/>
    </location>
</feature>
<dbReference type="GO" id="GO:0005524">
    <property type="term" value="F:ATP binding"/>
    <property type="evidence" value="ECO:0007669"/>
    <property type="project" value="UniProtKB-KW"/>
</dbReference>
<dbReference type="Pfam" id="PF23321">
    <property type="entry name" value="R1_ABCA1"/>
    <property type="match status" value="1"/>
</dbReference>
<feature type="transmembrane region" description="Helical" evidence="7">
    <location>
        <begin position="300"/>
        <end position="321"/>
    </location>
</feature>
<feature type="transmembrane region" description="Helical" evidence="7">
    <location>
        <begin position="1061"/>
        <end position="1082"/>
    </location>
</feature>
<dbReference type="InterPro" id="IPR003439">
    <property type="entry name" value="ABC_transporter-like_ATP-bd"/>
</dbReference>
<dbReference type="FunFam" id="3.40.50.300:FF:000436">
    <property type="entry name" value="ATP binding cassette subfamily A member 9"/>
    <property type="match status" value="1"/>
</dbReference>
<proteinExistence type="evidence at transcript level"/>
<dbReference type="EMBL" id="KY849622">
    <property type="protein sequence ID" value="ATY74507.1"/>
    <property type="molecule type" value="mRNA"/>
</dbReference>
<feature type="transmembrane region" description="Helical" evidence="7">
    <location>
        <begin position="398"/>
        <end position="422"/>
    </location>
</feature>
<dbReference type="KEGG" id="bdr:105226157"/>
<dbReference type="Pfam" id="PF12698">
    <property type="entry name" value="ABC2_membrane_3"/>
    <property type="match status" value="1"/>
</dbReference>
<feature type="transmembrane region" description="Helical" evidence="7">
    <location>
        <begin position="1023"/>
        <end position="1049"/>
    </location>
</feature>
<dbReference type="CDD" id="cd03263">
    <property type="entry name" value="ABC_subfamily_A"/>
    <property type="match status" value="2"/>
</dbReference>